<feature type="transmembrane region" description="Helical" evidence="10">
    <location>
        <begin position="404"/>
        <end position="425"/>
    </location>
</feature>
<dbReference type="EMBL" id="OD000330">
    <property type="protein sequence ID" value="CAD7397068.1"/>
    <property type="molecule type" value="Genomic_DNA"/>
</dbReference>
<keyword evidence="7" id="KW-0256">Endoplasmic reticulum</keyword>
<dbReference type="EC" id="2.7.1.108" evidence="3"/>
<dbReference type="InterPro" id="IPR032974">
    <property type="entry name" value="Polypren_kinase"/>
</dbReference>
<feature type="transmembrane region" description="Helical" evidence="10">
    <location>
        <begin position="77"/>
        <end position="97"/>
    </location>
</feature>
<evidence type="ECO:0000256" key="8">
    <source>
        <dbReference type="ARBA" id="ARBA00022989"/>
    </source>
</evidence>
<feature type="transmembrane region" description="Helical" evidence="10">
    <location>
        <begin position="133"/>
        <end position="154"/>
    </location>
</feature>
<evidence type="ECO:0000256" key="10">
    <source>
        <dbReference type="SAM" id="Phobius"/>
    </source>
</evidence>
<keyword evidence="8 10" id="KW-1133">Transmembrane helix</keyword>
<proteinExistence type="inferred from homology"/>
<dbReference type="GO" id="GO:0043048">
    <property type="term" value="P:dolichyl monophosphate biosynthetic process"/>
    <property type="evidence" value="ECO:0007669"/>
    <property type="project" value="TreeGrafter"/>
</dbReference>
<dbReference type="PANTHER" id="PTHR13205">
    <property type="entry name" value="TRANSMEMBRANE PROTEIN 15-RELATED"/>
    <property type="match status" value="1"/>
</dbReference>
<dbReference type="AlphaFoldDB" id="A0A7R9CI63"/>
<organism evidence="11">
    <name type="scientific">Timema poppense</name>
    <name type="common">Walking stick</name>
    <dbReference type="NCBI Taxonomy" id="170557"/>
    <lineage>
        <taxon>Eukaryota</taxon>
        <taxon>Metazoa</taxon>
        <taxon>Ecdysozoa</taxon>
        <taxon>Arthropoda</taxon>
        <taxon>Hexapoda</taxon>
        <taxon>Insecta</taxon>
        <taxon>Pterygota</taxon>
        <taxon>Neoptera</taxon>
        <taxon>Polyneoptera</taxon>
        <taxon>Phasmatodea</taxon>
        <taxon>Timematodea</taxon>
        <taxon>Timematoidea</taxon>
        <taxon>Timematidae</taxon>
        <taxon>Timema</taxon>
    </lineage>
</organism>
<keyword evidence="9 10" id="KW-0472">Membrane</keyword>
<keyword evidence="4" id="KW-0808">Transferase</keyword>
<sequence>MTDMRLMSQSKNFAKPGADNGVWMAFLLPLAVLVDAFKYPTASHTNTKASITVLSVGLLLGVVSTLISAIHPMQQTIGSSINLFTFMSSCLTAMLMFEFTKTGLFICILMSFLIIFSYHQGLFVLLRSCPRSFTFGEACVVMQAFILFLYSSVANLYVEFSKEFPNDCVDTATVILQVGLLGVALICATVYSFMSLRSPTAFYTTVFVVSAGFVIPFLHIILQSSPLLWILNLLMEDLNTIVLVVYWIVCSVVAILAVTTQVKVGEHASTRVRKYFHLLALAVFIPGILLRFCLLYLASGVVLALFVILEIMRVLHMPPLGSVLNEGFTAFVDEKDCGTLALTPLYLLVGCSLPLWLHPLGQWGPTLHLLSGLLAVGVGDTAASVVGSRYGHYNWPESNKTIEGTLACIISQLVVVMLLGILGFMENSLGSFLKTTIAIVGTSLVEAKTDQVDNLALPLITYILLVAQS</sequence>
<protein>
    <recommendedName>
        <fullName evidence="3">dolichol kinase</fullName>
        <ecNumber evidence="3">2.7.1.108</ecNumber>
    </recommendedName>
</protein>
<feature type="transmembrane region" description="Helical" evidence="10">
    <location>
        <begin position="369"/>
        <end position="392"/>
    </location>
</feature>
<keyword evidence="6" id="KW-0418">Kinase</keyword>
<evidence type="ECO:0000256" key="9">
    <source>
        <dbReference type="ARBA" id="ARBA00023136"/>
    </source>
</evidence>
<reference evidence="11" key="1">
    <citation type="submission" date="2020-11" db="EMBL/GenBank/DDBJ databases">
        <authorList>
            <person name="Tran Van P."/>
        </authorList>
    </citation>
    <scope>NUCLEOTIDE SEQUENCE</scope>
</reference>
<accession>A0A7R9CI63</accession>
<evidence type="ECO:0000256" key="1">
    <source>
        <dbReference type="ARBA" id="ARBA00004477"/>
    </source>
</evidence>
<comment type="subcellular location">
    <subcellularLocation>
        <location evidence="1">Endoplasmic reticulum membrane</location>
        <topology evidence="1">Multi-pass membrane protein</topology>
    </subcellularLocation>
</comment>
<evidence type="ECO:0000256" key="6">
    <source>
        <dbReference type="ARBA" id="ARBA00022777"/>
    </source>
</evidence>
<feature type="transmembrane region" description="Helical" evidence="10">
    <location>
        <begin position="201"/>
        <end position="221"/>
    </location>
</feature>
<evidence type="ECO:0000256" key="2">
    <source>
        <dbReference type="ARBA" id="ARBA00010794"/>
    </source>
</evidence>
<feature type="transmembrane region" description="Helical" evidence="10">
    <location>
        <begin position="276"/>
        <end position="309"/>
    </location>
</feature>
<feature type="transmembrane region" description="Helical" evidence="10">
    <location>
        <begin position="241"/>
        <end position="264"/>
    </location>
</feature>
<feature type="transmembrane region" description="Helical" evidence="10">
    <location>
        <begin position="21"/>
        <end position="39"/>
    </location>
</feature>
<dbReference type="GO" id="GO:0004168">
    <property type="term" value="F:dolichol kinase activity"/>
    <property type="evidence" value="ECO:0007669"/>
    <property type="project" value="UniProtKB-EC"/>
</dbReference>
<evidence type="ECO:0000313" key="11">
    <source>
        <dbReference type="EMBL" id="CAD7397068.1"/>
    </source>
</evidence>
<keyword evidence="5 10" id="KW-0812">Transmembrane</keyword>
<feature type="transmembrane region" description="Helical" evidence="10">
    <location>
        <begin position="338"/>
        <end position="357"/>
    </location>
</feature>
<dbReference type="GO" id="GO:0005789">
    <property type="term" value="C:endoplasmic reticulum membrane"/>
    <property type="evidence" value="ECO:0007669"/>
    <property type="project" value="UniProtKB-SubCell"/>
</dbReference>
<evidence type="ECO:0000256" key="4">
    <source>
        <dbReference type="ARBA" id="ARBA00022679"/>
    </source>
</evidence>
<feature type="transmembrane region" description="Helical" evidence="10">
    <location>
        <begin position="51"/>
        <end position="70"/>
    </location>
</feature>
<feature type="transmembrane region" description="Helical" evidence="10">
    <location>
        <begin position="103"/>
        <end position="126"/>
    </location>
</feature>
<evidence type="ECO:0000256" key="5">
    <source>
        <dbReference type="ARBA" id="ARBA00022692"/>
    </source>
</evidence>
<comment type="similarity">
    <text evidence="2">Belongs to the polyprenol kinase family.</text>
</comment>
<evidence type="ECO:0000256" key="3">
    <source>
        <dbReference type="ARBA" id="ARBA00012132"/>
    </source>
</evidence>
<evidence type="ECO:0000256" key="7">
    <source>
        <dbReference type="ARBA" id="ARBA00022824"/>
    </source>
</evidence>
<gene>
    <name evidence="11" type="ORF">TPSB3V08_LOCUS969</name>
</gene>
<name>A0A7R9CI63_TIMPO</name>
<dbReference type="PANTHER" id="PTHR13205:SF15">
    <property type="entry name" value="DOLICHOL KINASE"/>
    <property type="match status" value="1"/>
</dbReference>
<feature type="transmembrane region" description="Helical" evidence="10">
    <location>
        <begin position="174"/>
        <end position="194"/>
    </location>
</feature>